<dbReference type="Pfam" id="PF13844">
    <property type="entry name" value="Glyco_transf_41"/>
    <property type="match status" value="1"/>
</dbReference>
<protein>
    <submittedName>
        <fullName evidence="8">Probable UDP-N-acetylglucosamine--peptide N-acetylglucosaminyltransferase SPINDLY</fullName>
    </submittedName>
</protein>
<feature type="domain" description="O-GlcNAc transferase C-terminal" evidence="7">
    <location>
        <begin position="2"/>
        <end position="78"/>
    </location>
</feature>
<dbReference type="InterPro" id="IPR029489">
    <property type="entry name" value="OGT/SEC/SPY_C"/>
</dbReference>
<organism evidence="8">
    <name type="scientific">Nicotiana tabacum</name>
    <name type="common">Common tobacco</name>
    <dbReference type="NCBI Taxonomy" id="4097"/>
    <lineage>
        <taxon>Eukaryota</taxon>
        <taxon>Viridiplantae</taxon>
        <taxon>Streptophyta</taxon>
        <taxon>Embryophyta</taxon>
        <taxon>Tracheophyta</taxon>
        <taxon>Spermatophyta</taxon>
        <taxon>Magnoliopsida</taxon>
        <taxon>eudicotyledons</taxon>
        <taxon>Gunneridae</taxon>
        <taxon>Pentapetalae</taxon>
        <taxon>asterids</taxon>
        <taxon>lamiids</taxon>
        <taxon>Solanales</taxon>
        <taxon>Solanaceae</taxon>
        <taxon>Nicotianoideae</taxon>
        <taxon>Nicotianeae</taxon>
        <taxon>Nicotiana</taxon>
    </lineage>
</organism>
<keyword evidence="3" id="KW-0808">Transferase</keyword>
<feature type="region of interest" description="Disordered" evidence="6">
    <location>
        <begin position="106"/>
        <end position="170"/>
    </location>
</feature>
<dbReference type="PaxDb" id="4097-A0A1S4DJY5"/>
<keyword evidence="4" id="KW-0677">Repeat</keyword>
<reference evidence="8" key="1">
    <citation type="submission" date="2025-08" db="UniProtKB">
        <authorList>
            <consortium name="RefSeq"/>
        </authorList>
    </citation>
    <scope>IDENTIFICATION</scope>
</reference>
<dbReference type="STRING" id="4097.A0A1S4DJY5"/>
<keyword evidence="2 8" id="KW-0328">Glycosyltransferase</keyword>
<evidence type="ECO:0000256" key="3">
    <source>
        <dbReference type="ARBA" id="ARBA00022679"/>
    </source>
</evidence>
<evidence type="ECO:0000313" key="8">
    <source>
        <dbReference type="RefSeq" id="XP_016513716.1"/>
    </source>
</evidence>
<evidence type="ECO:0000256" key="2">
    <source>
        <dbReference type="ARBA" id="ARBA00022676"/>
    </source>
</evidence>
<evidence type="ECO:0000256" key="6">
    <source>
        <dbReference type="SAM" id="MobiDB-lite"/>
    </source>
</evidence>
<dbReference type="SMR" id="A0A1S4DJY5"/>
<gene>
    <name evidence="8" type="primary">LOC107830612</name>
</gene>
<feature type="compositionally biased region" description="Low complexity" evidence="6">
    <location>
        <begin position="106"/>
        <end position="118"/>
    </location>
</feature>
<sequence length="170" mass="18720">MGVPCVTMGGSIHAHNVGVSLLKTVGLQNLVARNEDEYVESAIQLASDVTSLSNLRMSLRELMSKSPLCEGTQFTQNLESIYRSMWRRYCDGDVPSLRRIELLQQQQQTQTEPVVPEESPVKSVEKTTISASKDGSIKENGFTTMPPLVYNNSSTGEEKVQLNQNSNPGS</sequence>
<comment type="pathway">
    <text evidence="1">Protein modification; protein glycosylation.</text>
</comment>
<keyword evidence="5" id="KW-0802">TPR repeat</keyword>
<dbReference type="OMA" id="LCEGTQF"/>
<dbReference type="RefSeq" id="XP_016513716.1">
    <property type="nucleotide sequence ID" value="XM_016658230.1"/>
</dbReference>
<proteinExistence type="predicted"/>
<dbReference type="OrthoDB" id="17094at2759"/>
<name>A0A1S4DJY5_TOBAC</name>
<feature type="compositionally biased region" description="Polar residues" evidence="6">
    <location>
        <begin position="150"/>
        <end position="170"/>
    </location>
</feature>
<evidence type="ECO:0000256" key="5">
    <source>
        <dbReference type="ARBA" id="ARBA00022803"/>
    </source>
</evidence>
<dbReference type="AlphaFoldDB" id="A0A1S4DJY5"/>
<evidence type="ECO:0000259" key="7">
    <source>
        <dbReference type="Pfam" id="PF13844"/>
    </source>
</evidence>
<evidence type="ECO:0000256" key="1">
    <source>
        <dbReference type="ARBA" id="ARBA00004922"/>
    </source>
</evidence>
<dbReference type="Gene3D" id="3.40.50.2000">
    <property type="entry name" value="Glycogen Phosphorylase B"/>
    <property type="match status" value="1"/>
</dbReference>
<dbReference type="PANTHER" id="PTHR44835">
    <property type="entry name" value="UDP-N-ACETYLGLUCOSAMINE--PEPTIDE N-ACETYLGLUCOSAMINYLTRANSFERASE SPINDLY-RELATED"/>
    <property type="match status" value="1"/>
</dbReference>
<dbReference type="PANTHER" id="PTHR44835:SF1">
    <property type="entry name" value="PROTEIN O-GLCNAC TRANSFERASE"/>
    <property type="match status" value="1"/>
</dbReference>
<accession>A0A1S4DJY5</accession>
<dbReference type="GO" id="GO:0016757">
    <property type="term" value="F:glycosyltransferase activity"/>
    <property type="evidence" value="ECO:0007669"/>
    <property type="project" value="UniProtKB-KW"/>
</dbReference>
<dbReference type="KEGG" id="nta:107830612"/>
<dbReference type="InterPro" id="IPR051939">
    <property type="entry name" value="Glycosyltr_41/O-GlcNAc_trsf"/>
</dbReference>
<evidence type="ECO:0000256" key="4">
    <source>
        <dbReference type="ARBA" id="ARBA00022737"/>
    </source>
</evidence>